<dbReference type="SUPFAM" id="SSF52172">
    <property type="entry name" value="CheY-like"/>
    <property type="match status" value="1"/>
</dbReference>
<dbReference type="PRINTS" id="PR00368">
    <property type="entry name" value="FADPNR"/>
</dbReference>
<protein>
    <submittedName>
        <fullName evidence="6">Thioredoxin reductase (NADPH)</fullName>
        <ecNumber evidence="6">1.8.1.9</ecNumber>
    </submittedName>
</protein>
<evidence type="ECO:0000256" key="2">
    <source>
        <dbReference type="ARBA" id="ARBA00023002"/>
    </source>
</evidence>
<accession>A0A7X0FNN9</accession>
<evidence type="ECO:0000256" key="3">
    <source>
        <dbReference type="ARBA" id="ARBA00048132"/>
    </source>
</evidence>
<keyword evidence="1" id="KW-0285">Flavoprotein</keyword>
<gene>
    <name evidence="6" type="ORF">HD594_001084</name>
</gene>
<organism evidence="6 7">
    <name type="scientific">Microbacterium thalassium</name>
    <dbReference type="NCBI Taxonomy" id="362649"/>
    <lineage>
        <taxon>Bacteria</taxon>
        <taxon>Bacillati</taxon>
        <taxon>Actinomycetota</taxon>
        <taxon>Actinomycetes</taxon>
        <taxon>Micrococcales</taxon>
        <taxon>Microbacteriaceae</taxon>
        <taxon>Microbacterium</taxon>
    </lineage>
</organism>
<dbReference type="Pfam" id="PF07992">
    <property type="entry name" value="Pyr_redox_2"/>
    <property type="match status" value="1"/>
</dbReference>
<keyword evidence="7" id="KW-1185">Reference proteome</keyword>
<evidence type="ECO:0000313" key="6">
    <source>
        <dbReference type="EMBL" id="MBB6390771.1"/>
    </source>
</evidence>
<dbReference type="SMART" id="SM00448">
    <property type="entry name" value="REC"/>
    <property type="match status" value="1"/>
</dbReference>
<keyword evidence="2 6" id="KW-0560">Oxidoreductase</keyword>
<dbReference type="InterPro" id="IPR050097">
    <property type="entry name" value="Ferredoxin-NADP_redctase_2"/>
</dbReference>
<dbReference type="PRINTS" id="PR00469">
    <property type="entry name" value="PNDRDTASEII"/>
</dbReference>
<dbReference type="InterPro" id="IPR001789">
    <property type="entry name" value="Sig_transdc_resp-reg_receiver"/>
</dbReference>
<dbReference type="SUPFAM" id="SSF51905">
    <property type="entry name" value="FAD/NAD(P)-binding domain"/>
    <property type="match status" value="1"/>
</dbReference>
<evidence type="ECO:0000313" key="7">
    <source>
        <dbReference type="Proteomes" id="UP000537775"/>
    </source>
</evidence>
<evidence type="ECO:0000259" key="5">
    <source>
        <dbReference type="PROSITE" id="PS50110"/>
    </source>
</evidence>
<comment type="caution">
    <text evidence="6">The sequence shown here is derived from an EMBL/GenBank/DDBJ whole genome shotgun (WGS) entry which is preliminary data.</text>
</comment>
<dbReference type="Proteomes" id="UP000537775">
    <property type="component" value="Unassembled WGS sequence"/>
</dbReference>
<keyword evidence="4" id="KW-0597">Phosphoprotein</keyword>
<dbReference type="GO" id="GO:0000160">
    <property type="term" value="P:phosphorelay signal transduction system"/>
    <property type="evidence" value="ECO:0007669"/>
    <property type="project" value="InterPro"/>
</dbReference>
<dbReference type="InterPro" id="IPR011006">
    <property type="entry name" value="CheY-like_superfamily"/>
</dbReference>
<dbReference type="EMBL" id="JACHML010000001">
    <property type="protein sequence ID" value="MBB6390771.1"/>
    <property type="molecule type" value="Genomic_DNA"/>
</dbReference>
<dbReference type="Gene3D" id="3.50.50.60">
    <property type="entry name" value="FAD/NAD(P)-binding domain"/>
    <property type="match status" value="2"/>
</dbReference>
<dbReference type="InterPro" id="IPR023753">
    <property type="entry name" value="FAD/NAD-binding_dom"/>
</dbReference>
<dbReference type="PROSITE" id="PS50110">
    <property type="entry name" value="RESPONSE_REGULATORY"/>
    <property type="match status" value="1"/>
</dbReference>
<dbReference type="Pfam" id="PF00072">
    <property type="entry name" value="Response_reg"/>
    <property type="match status" value="1"/>
</dbReference>
<dbReference type="RefSeq" id="WP_184749982.1">
    <property type="nucleotide sequence ID" value="NZ_BAAAJR010000003.1"/>
</dbReference>
<feature type="modified residue" description="4-aspartylphosphate" evidence="4">
    <location>
        <position position="62"/>
    </location>
</feature>
<proteinExistence type="predicted"/>
<name>A0A7X0FNN9_9MICO</name>
<dbReference type="Gene3D" id="3.40.30.10">
    <property type="entry name" value="Glutaredoxin"/>
    <property type="match status" value="1"/>
</dbReference>
<dbReference type="Gene3D" id="3.40.50.2300">
    <property type="match status" value="1"/>
</dbReference>
<dbReference type="EC" id="1.8.1.9" evidence="6"/>
<feature type="domain" description="Response regulatory" evidence="5">
    <location>
        <begin position="5"/>
        <end position="128"/>
    </location>
</feature>
<evidence type="ECO:0000256" key="1">
    <source>
        <dbReference type="ARBA" id="ARBA00022630"/>
    </source>
</evidence>
<reference evidence="6 7" key="1">
    <citation type="submission" date="2020-08" db="EMBL/GenBank/DDBJ databases">
        <title>Sequencing the genomes of 1000 actinobacteria strains.</title>
        <authorList>
            <person name="Klenk H.-P."/>
        </authorList>
    </citation>
    <scope>NUCLEOTIDE SEQUENCE [LARGE SCALE GENOMIC DNA]</scope>
    <source>
        <strain evidence="6 7">DSM 12511</strain>
    </source>
</reference>
<dbReference type="AlphaFoldDB" id="A0A7X0FNN9"/>
<dbReference type="InterPro" id="IPR036188">
    <property type="entry name" value="FAD/NAD-bd_sf"/>
</dbReference>
<dbReference type="PANTHER" id="PTHR48105">
    <property type="entry name" value="THIOREDOXIN REDUCTASE 1-RELATED-RELATED"/>
    <property type="match status" value="1"/>
</dbReference>
<comment type="catalytic activity">
    <reaction evidence="3">
        <text>[thioredoxin]-dithiol + NADP(+) = [thioredoxin]-disulfide + NADPH + H(+)</text>
        <dbReference type="Rhea" id="RHEA:20345"/>
        <dbReference type="Rhea" id="RHEA-COMP:10698"/>
        <dbReference type="Rhea" id="RHEA-COMP:10700"/>
        <dbReference type="ChEBI" id="CHEBI:15378"/>
        <dbReference type="ChEBI" id="CHEBI:29950"/>
        <dbReference type="ChEBI" id="CHEBI:50058"/>
        <dbReference type="ChEBI" id="CHEBI:57783"/>
        <dbReference type="ChEBI" id="CHEBI:58349"/>
        <dbReference type="EC" id="1.8.1.9"/>
    </reaction>
</comment>
<evidence type="ECO:0000256" key="4">
    <source>
        <dbReference type="PROSITE-ProRule" id="PRU00169"/>
    </source>
</evidence>
<dbReference type="GO" id="GO:0004791">
    <property type="term" value="F:thioredoxin-disulfide reductase (NADPH) activity"/>
    <property type="evidence" value="ECO:0007669"/>
    <property type="project" value="UniProtKB-EC"/>
</dbReference>
<sequence>MVKPVIFSVDDEPHVLGAIARDLQARYRADFRIVRAGSGAEALEAAGELKRRGTPVALFLVDQRMPGMSGTEFLAEAIALYPDAKRVLLTAYADTDAAIASINTIDLDYYLLKPWDPPEERLYPVLDELLGDWRANVPVGYDGIRVAGTLWSPRTHAVKDFLARGQIPYQWLDIEKDAQAAAMVDASSGDQVRLPVVFFPDGTMLADPPLPELAEKVGLRAPAQQPFYDLIVVGAGPAGLAAGVYGASEGLRTVVIEREVAGGQAGTSSRIENYLGFPNGISGADLARRAATQAKRLGAELMAAAEVTAVRVDGDYKIVTLDDGTELRCHALVLATGVKVRTLDVPGAERLQGASLYYGAAASEAAAYADKHVMVVGGANSAGQGAMFLSRYAAQVDILVRGDSLAHSMSRYLIDQIEAEPNITVRPYTRVTELIGDDHLERVKVCDVRTEGETEEPADAMFVFIGAVPCTGIVDGLVQTLDGFVLTGQDLMKEGRRPQGWTPARDPFLLETSVPGIFAAGDVRHDVMRRVASAVGEGAVAVSLVHKYLQTV</sequence>